<dbReference type="HAMAP" id="MF_01395">
    <property type="entry name" value="AcetylCoA_CT_beta"/>
    <property type="match status" value="1"/>
</dbReference>
<evidence type="ECO:0000256" key="6">
    <source>
        <dbReference type="ARBA" id="ARBA00022771"/>
    </source>
</evidence>
<evidence type="ECO:0000256" key="1">
    <source>
        <dbReference type="ARBA" id="ARBA00004496"/>
    </source>
</evidence>
<keyword evidence="9 13" id="KW-0067">ATP-binding</keyword>
<evidence type="ECO:0000256" key="5">
    <source>
        <dbReference type="ARBA" id="ARBA00022741"/>
    </source>
</evidence>
<dbReference type="InterPro" id="IPR034733">
    <property type="entry name" value="AcCoA_carboxyl_beta"/>
</dbReference>
<evidence type="ECO:0000256" key="10">
    <source>
        <dbReference type="ARBA" id="ARBA00023098"/>
    </source>
</evidence>
<sequence>MPIGDWFKKEQKDDAQSAEKRAVPDGVWEKCPGCNEALFIKELERNHMVCSKCDYHFPISAQQRIDNLTDHGSFEELWAEMHSEDPLHFIGVKAYTMSLDKAKKTTGLQDAAVCGRALIDGRRVVLGVIDFKFIGGSMGAVVGEKITRTIELATAEEIPVITVSSSGGARMQEGMISLMQMAKTSAAVARHSAAGLPYISVMANPTTGGVTASFATLADIIIAEPRALIGFAGPRVIEQTIKQKLPKDFQTAEFNLQHGQIDMIVDRANMKRTISRIIDYMGS</sequence>
<reference evidence="16 17" key="1">
    <citation type="journal article" date="2016" name="Nat. Commun.">
        <title>Thousands of microbial genomes shed light on interconnected biogeochemical processes in an aquifer system.</title>
        <authorList>
            <person name="Anantharaman K."/>
            <person name="Brown C.T."/>
            <person name="Hug L.A."/>
            <person name="Sharon I."/>
            <person name="Castelle C.J."/>
            <person name="Probst A.J."/>
            <person name="Thomas B.C."/>
            <person name="Singh A."/>
            <person name="Wilkins M.J."/>
            <person name="Karaoz U."/>
            <person name="Brodie E.L."/>
            <person name="Williams K.H."/>
            <person name="Hubbard S.S."/>
            <person name="Banfield J.F."/>
        </authorList>
    </citation>
    <scope>NUCLEOTIDE SEQUENCE [LARGE SCALE GENOMIC DNA]</scope>
</reference>
<evidence type="ECO:0000313" key="17">
    <source>
        <dbReference type="Proteomes" id="UP000178086"/>
    </source>
</evidence>
<evidence type="ECO:0000256" key="9">
    <source>
        <dbReference type="ARBA" id="ARBA00022840"/>
    </source>
</evidence>
<dbReference type="NCBIfam" id="TIGR00515">
    <property type="entry name" value="accD"/>
    <property type="match status" value="1"/>
</dbReference>
<evidence type="ECO:0000256" key="3">
    <source>
        <dbReference type="ARBA" id="ARBA00022679"/>
    </source>
</evidence>
<evidence type="ECO:0000256" key="14">
    <source>
        <dbReference type="SAM" id="MobiDB-lite"/>
    </source>
</evidence>
<comment type="similarity">
    <text evidence="13">Belongs to the AccD/PCCB family.</text>
</comment>
<dbReference type="Pfam" id="PF17848">
    <property type="entry name" value="Zn_ribbon_ACC"/>
    <property type="match status" value="1"/>
</dbReference>
<dbReference type="GO" id="GO:2001295">
    <property type="term" value="P:malonyl-CoA biosynthetic process"/>
    <property type="evidence" value="ECO:0007669"/>
    <property type="project" value="UniProtKB-UniRule"/>
</dbReference>
<dbReference type="InterPro" id="IPR011762">
    <property type="entry name" value="COA_CT_N"/>
</dbReference>
<keyword evidence="11 13" id="KW-0275">Fatty acid biosynthesis</keyword>
<dbReference type="InterPro" id="IPR000438">
    <property type="entry name" value="Acetyl_CoA_COase_Trfase_b_su"/>
</dbReference>
<feature type="binding site" evidence="13">
    <location>
        <position position="50"/>
    </location>
    <ligand>
        <name>Zn(2+)</name>
        <dbReference type="ChEBI" id="CHEBI:29105"/>
    </ligand>
</feature>
<comment type="subcellular location">
    <subcellularLocation>
        <location evidence="1 13">Cytoplasm</location>
    </subcellularLocation>
</comment>
<accession>A0A1F2UJC2</accession>
<dbReference type="PRINTS" id="PR01070">
    <property type="entry name" value="ACCCTRFRASEB"/>
</dbReference>
<dbReference type="PANTHER" id="PTHR42995">
    <property type="entry name" value="ACETYL-COENZYME A CARBOXYLASE CARBOXYL TRANSFERASE SUBUNIT BETA, CHLOROPLASTIC"/>
    <property type="match status" value="1"/>
</dbReference>
<feature type="domain" description="CoA carboxyltransferase N-terminal" evidence="15">
    <location>
        <begin position="27"/>
        <end position="283"/>
    </location>
</feature>
<dbReference type="InterPro" id="IPR041010">
    <property type="entry name" value="Znf-ACC"/>
</dbReference>
<feature type="binding site" evidence="13">
    <location>
        <position position="53"/>
    </location>
    <ligand>
        <name>Zn(2+)</name>
        <dbReference type="ChEBI" id="CHEBI:29105"/>
    </ligand>
</feature>
<comment type="caution">
    <text evidence="16">The sequence shown here is derived from an EMBL/GenBank/DDBJ whole genome shotgun (WGS) entry which is preliminary data.</text>
</comment>
<dbReference type="UniPathway" id="UPA00655">
    <property type="reaction ID" value="UER00711"/>
</dbReference>
<dbReference type="PANTHER" id="PTHR42995:SF5">
    <property type="entry name" value="ACETYL-COENZYME A CARBOXYLASE CARBOXYL TRANSFERASE SUBUNIT BETA, CHLOROPLASTIC"/>
    <property type="match status" value="1"/>
</dbReference>
<dbReference type="EMBL" id="MELI01000075">
    <property type="protein sequence ID" value="OFW33109.1"/>
    <property type="molecule type" value="Genomic_DNA"/>
</dbReference>
<keyword evidence="6 13" id="KW-0863">Zinc-finger</keyword>
<dbReference type="GO" id="GO:0009317">
    <property type="term" value="C:acetyl-CoA carboxylase complex"/>
    <property type="evidence" value="ECO:0007669"/>
    <property type="project" value="InterPro"/>
</dbReference>
<feature type="binding site" evidence="13">
    <location>
        <position position="34"/>
    </location>
    <ligand>
        <name>Zn(2+)</name>
        <dbReference type="ChEBI" id="CHEBI:29105"/>
    </ligand>
</feature>
<keyword evidence="8 13" id="KW-0862">Zinc</keyword>
<dbReference type="GO" id="GO:0006633">
    <property type="term" value="P:fatty acid biosynthetic process"/>
    <property type="evidence" value="ECO:0007669"/>
    <property type="project" value="UniProtKB-KW"/>
</dbReference>
<keyword evidence="7 13" id="KW-0276">Fatty acid metabolism</keyword>
<dbReference type="GO" id="GO:0003989">
    <property type="term" value="F:acetyl-CoA carboxylase activity"/>
    <property type="evidence" value="ECO:0007669"/>
    <property type="project" value="InterPro"/>
</dbReference>
<dbReference type="Pfam" id="PF01039">
    <property type="entry name" value="Carboxyl_trans"/>
    <property type="match status" value="1"/>
</dbReference>
<dbReference type="GO" id="GO:0016743">
    <property type="term" value="F:carboxyl- or carbamoyltransferase activity"/>
    <property type="evidence" value="ECO:0007669"/>
    <property type="project" value="UniProtKB-UniRule"/>
</dbReference>
<dbReference type="Gene3D" id="3.90.226.10">
    <property type="entry name" value="2-enoyl-CoA Hydratase, Chain A, domain 1"/>
    <property type="match status" value="1"/>
</dbReference>
<dbReference type="InterPro" id="IPR029045">
    <property type="entry name" value="ClpP/crotonase-like_dom_sf"/>
</dbReference>
<dbReference type="EC" id="2.1.3.15" evidence="13"/>
<evidence type="ECO:0000256" key="7">
    <source>
        <dbReference type="ARBA" id="ARBA00022832"/>
    </source>
</evidence>
<evidence type="ECO:0000256" key="11">
    <source>
        <dbReference type="ARBA" id="ARBA00023160"/>
    </source>
</evidence>
<dbReference type="SUPFAM" id="SSF52096">
    <property type="entry name" value="ClpP/crotonase"/>
    <property type="match status" value="1"/>
</dbReference>
<evidence type="ECO:0000256" key="8">
    <source>
        <dbReference type="ARBA" id="ARBA00022833"/>
    </source>
</evidence>
<dbReference type="GO" id="GO:0008270">
    <property type="term" value="F:zinc ion binding"/>
    <property type="evidence" value="ECO:0007669"/>
    <property type="project" value="UniProtKB-UniRule"/>
</dbReference>
<keyword evidence="5 13" id="KW-0547">Nucleotide-binding</keyword>
<gene>
    <name evidence="13" type="primary">accD</name>
    <name evidence="16" type="ORF">A2074_00500</name>
</gene>
<comment type="pathway">
    <text evidence="13">Lipid metabolism; malonyl-CoA biosynthesis; malonyl-CoA from acetyl-CoA: step 1/1.</text>
</comment>
<evidence type="ECO:0000256" key="2">
    <source>
        <dbReference type="ARBA" id="ARBA00022516"/>
    </source>
</evidence>
<dbReference type="GO" id="GO:0005524">
    <property type="term" value="F:ATP binding"/>
    <property type="evidence" value="ECO:0007669"/>
    <property type="project" value="UniProtKB-KW"/>
</dbReference>
<comment type="subunit">
    <text evidence="13">Acetyl-CoA carboxylase is a heterohexamer composed of biotin carboxyl carrier protein (AccB), biotin carboxylase (AccC) and two subunits each of ACCase subunit alpha (AccA) and ACCase subunit beta (AccD).</text>
</comment>
<dbReference type="PROSITE" id="PS50980">
    <property type="entry name" value="COA_CT_NTER"/>
    <property type="match status" value="1"/>
</dbReference>
<comment type="catalytic activity">
    <reaction evidence="13">
        <text>N(6)-carboxybiotinyl-L-lysyl-[protein] + acetyl-CoA = N(6)-biotinyl-L-lysyl-[protein] + malonyl-CoA</text>
        <dbReference type="Rhea" id="RHEA:54728"/>
        <dbReference type="Rhea" id="RHEA-COMP:10505"/>
        <dbReference type="Rhea" id="RHEA-COMP:10506"/>
        <dbReference type="ChEBI" id="CHEBI:57288"/>
        <dbReference type="ChEBI" id="CHEBI:57384"/>
        <dbReference type="ChEBI" id="CHEBI:83144"/>
        <dbReference type="ChEBI" id="CHEBI:83145"/>
        <dbReference type="EC" id="2.1.3.15"/>
    </reaction>
</comment>
<feature type="binding site" evidence="13">
    <location>
        <position position="31"/>
    </location>
    <ligand>
        <name>Zn(2+)</name>
        <dbReference type="ChEBI" id="CHEBI:29105"/>
    </ligand>
</feature>
<feature type="region of interest" description="Disordered" evidence="14">
    <location>
        <begin position="1"/>
        <end position="21"/>
    </location>
</feature>
<keyword evidence="13" id="KW-0963">Cytoplasm</keyword>
<name>A0A1F2UJC2_9ACTN</name>
<evidence type="ECO:0000256" key="12">
    <source>
        <dbReference type="ARBA" id="ARBA00025280"/>
    </source>
</evidence>
<keyword evidence="4 13" id="KW-0479">Metal-binding</keyword>
<proteinExistence type="inferred from homology"/>
<evidence type="ECO:0000313" key="16">
    <source>
        <dbReference type="EMBL" id="OFW33109.1"/>
    </source>
</evidence>
<evidence type="ECO:0000259" key="15">
    <source>
        <dbReference type="PROSITE" id="PS50980"/>
    </source>
</evidence>
<keyword evidence="10 13" id="KW-0443">Lipid metabolism</keyword>
<organism evidence="16 17">
    <name type="scientific">Candidatus Aquicultor primus</name>
    <dbReference type="NCBI Taxonomy" id="1797195"/>
    <lineage>
        <taxon>Bacteria</taxon>
        <taxon>Bacillati</taxon>
        <taxon>Actinomycetota</taxon>
        <taxon>Candidatus Aquicultoria</taxon>
        <taxon>Candidatus Aquicultorales</taxon>
        <taxon>Candidatus Aquicultoraceae</taxon>
        <taxon>Candidatus Aquicultor</taxon>
    </lineage>
</organism>
<comment type="function">
    <text evidence="12 13">Component of the acetyl coenzyme A carboxylase (ACC) complex. Biotin carboxylase (BC) catalyzes the carboxylation of biotin on its carrier protein (BCCP) and then the CO(2) group is transferred by the transcarboxylase to acetyl-CoA to form malonyl-CoA.</text>
</comment>
<dbReference type="Proteomes" id="UP000178086">
    <property type="component" value="Unassembled WGS sequence"/>
</dbReference>
<keyword evidence="3 13" id="KW-0808">Transferase</keyword>
<evidence type="ECO:0000256" key="4">
    <source>
        <dbReference type="ARBA" id="ARBA00022723"/>
    </source>
</evidence>
<protein>
    <recommendedName>
        <fullName evidence="13">Acetyl-coenzyme A carboxylase carboxyl transferase subunit beta</fullName>
        <shortName evidence="13">ACCase subunit beta</shortName>
        <shortName evidence="13">Acetyl-CoA carboxylase carboxyltransferase subunit beta</shortName>
        <ecNumber evidence="13">2.1.3.15</ecNumber>
    </recommendedName>
</protein>
<feature type="zinc finger region" description="C4-type" evidence="13">
    <location>
        <begin position="31"/>
        <end position="53"/>
    </location>
</feature>
<evidence type="ECO:0000256" key="13">
    <source>
        <dbReference type="HAMAP-Rule" id="MF_01395"/>
    </source>
</evidence>
<dbReference type="AlphaFoldDB" id="A0A1F2UJC2"/>
<keyword evidence="2 13" id="KW-0444">Lipid biosynthesis</keyword>
<comment type="cofactor">
    <cofactor evidence="13">
        <name>Zn(2+)</name>
        <dbReference type="ChEBI" id="CHEBI:29105"/>
    </cofactor>
    <text evidence="13">Binds 1 zinc ion per subunit.</text>
</comment>